<dbReference type="SUPFAM" id="SSF82784">
    <property type="entry name" value="OsmC-like"/>
    <property type="match status" value="1"/>
</dbReference>
<evidence type="ECO:0000313" key="2">
    <source>
        <dbReference type="Proteomes" id="UP001139293"/>
    </source>
</evidence>
<reference evidence="1" key="1">
    <citation type="submission" date="2022-01" db="EMBL/GenBank/DDBJ databases">
        <title>Whole genome-based taxonomy of the Shewanellaceae.</title>
        <authorList>
            <person name="Martin-Rodriguez A.J."/>
        </authorList>
    </citation>
    <scope>NUCLEOTIDE SEQUENCE</scope>
    <source>
        <strain evidence="1">KCTC 23973</strain>
    </source>
</reference>
<dbReference type="InterPro" id="IPR052707">
    <property type="entry name" value="OsmC_Ohr_Peroxiredoxin"/>
</dbReference>
<keyword evidence="2" id="KW-1185">Reference proteome</keyword>
<protein>
    <submittedName>
        <fullName evidence="1">OsmC family protein</fullName>
    </submittedName>
</protein>
<organism evidence="1 2">
    <name type="scientific">Shewanella pneumatophori</name>
    <dbReference type="NCBI Taxonomy" id="314092"/>
    <lineage>
        <taxon>Bacteria</taxon>
        <taxon>Pseudomonadati</taxon>
        <taxon>Pseudomonadota</taxon>
        <taxon>Gammaproteobacteria</taxon>
        <taxon>Alteromonadales</taxon>
        <taxon>Shewanellaceae</taxon>
        <taxon>Shewanella</taxon>
    </lineage>
</organism>
<dbReference type="Pfam" id="PF02566">
    <property type="entry name" value="OsmC"/>
    <property type="match status" value="1"/>
</dbReference>
<dbReference type="PANTHER" id="PTHR42830">
    <property type="entry name" value="OSMOTICALLY INDUCIBLE FAMILY PROTEIN"/>
    <property type="match status" value="1"/>
</dbReference>
<evidence type="ECO:0000313" key="1">
    <source>
        <dbReference type="EMBL" id="MCL1140213.1"/>
    </source>
</evidence>
<accession>A0A9X1ZEI1</accession>
<comment type="caution">
    <text evidence="1">The sequence shown here is derived from an EMBL/GenBank/DDBJ whole genome shotgun (WGS) entry which is preliminary data.</text>
</comment>
<dbReference type="InterPro" id="IPR003718">
    <property type="entry name" value="OsmC/Ohr_fam"/>
</dbReference>
<dbReference type="InterPro" id="IPR036102">
    <property type="entry name" value="OsmC/Ohrsf"/>
</dbReference>
<dbReference type="EMBL" id="JAKILB010000012">
    <property type="protein sequence ID" value="MCL1140213.1"/>
    <property type="molecule type" value="Genomic_DNA"/>
</dbReference>
<dbReference type="Proteomes" id="UP001139293">
    <property type="component" value="Unassembled WGS sequence"/>
</dbReference>
<proteinExistence type="predicted"/>
<sequence length="148" mass="16165">MSFNINLSWHASDEPVLEPTQFCRDHQISYGSGQQAQGSSAPEYNGSVDKINPEESLLAALSSCHMLTFLTIAHLKRLPIISYQDNATAELGKNSAGKIFVSKIVLAPKIEFATEVGDDVIAKIHEKSHSNCFIANSLSPETIVEISY</sequence>
<gene>
    <name evidence="1" type="ORF">L2740_16870</name>
</gene>
<dbReference type="AlphaFoldDB" id="A0A9X1ZEI1"/>
<dbReference type="PANTHER" id="PTHR42830:SF2">
    <property type="entry name" value="OSMC_OHR FAMILY PROTEIN"/>
    <property type="match status" value="1"/>
</dbReference>
<dbReference type="InterPro" id="IPR015946">
    <property type="entry name" value="KH_dom-like_a/b"/>
</dbReference>
<name>A0A9X1ZEI1_9GAMM</name>
<dbReference type="RefSeq" id="WP_248951251.1">
    <property type="nucleotide sequence ID" value="NZ_JAKILB010000012.1"/>
</dbReference>
<dbReference type="Gene3D" id="3.30.300.20">
    <property type="match status" value="1"/>
</dbReference>